<proteinExistence type="predicted"/>
<evidence type="ECO:0000313" key="3">
    <source>
        <dbReference type="Proteomes" id="UP000193380"/>
    </source>
</evidence>
<dbReference type="InterPro" id="IPR036134">
    <property type="entry name" value="Crypto/Photolyase_FAD-like_sf"/>
</dbReference>
<dbReference type="InterPro" id="IPR005101">
    <property type="entry name" value="Cryptochr/Photolyase_FAD-bd"/>
</dbReference>
<dbReference type="Proteomes" id="UP000193380">
    <property type="component" value="Unassembled WGS sequence"/>
</dbReference>
<protein>
    <recommendedName>
        <fullName evidence="1">Cryptochrome/DNA photolyase FAD-binding domain-containing protein</fullName>
    </recommendedName>
</protein>
<accession>A0A060XL86</accession>
<name>A0A060XL86_ONCMY</name>
<organism evidence="2 3">
    <name type="scientific">Oncorhynchus mykiss</name>
    <name type="common">Rainbow trout</name>
    <name type="synonym">Salmo gairdneri</name>
    <dbReference type="NCBI Taxonomy" id="8022"/>
    <lineage>
        <taxon>Eukaryota</taxon>
        <taxon>Metazoa</taxon>
        <taxon>Chordata</taxon>
        <taxon>Craniata</taxon>
        <taxon>Vertebrata</taxon>
        <taxon>Euteleostomi</taxon>
        <taxon>Actinopterygii</taxon>
        <taxon>Neopterygii</taxon>
        <taxon>Teleostei</taxon>
        <taxon>Protacanthopterygii</taxon>
        <taxon>Salmoniformes</taxon>
        <taxon>Salmonidae</taxon>
        <taxon>Salmoninae</taxon>
        <taxon>Oncorhynchus</taxon>
    </lineage>
</organism>
<evidence type="ECO:0000259" key="1">
    <source>
        <dbReference type="Pfam" id="PF03441"/>
    </source>
</evidence>
<dbReference type="Gene3D" id="1.10.579.10">
    <property type="entry name" value="DNA Cyclobutane Dipyrimidine Photolyase, subunit A, domain 3"/>
    <property type="match status" value="1"/>
</dbReference>
<gene>
    <name evidence="2" type="ORF">GSONMT00002599001</name>
</gene>
<dbReference type="AlphaFoldDB" id="A0A060XL86"/>
<sequence>MEACVVWTTGTVMHPVDAAMTCDPNGSYARTWCPELAAVPDDFIHKPYLEERSLSLQDVKLVRRHFGEYVDLPPPPPPLPRCHCVKVQYLY</sequence>
<dbReference type="Pfam" id="PF03441">
    <property type="entry name" value="FAD_binding_7"/>
    <property type="match status" value="1"/>
</dbReference>
<dbReference type="SUPFAM" id="SSF48173">
    <property type="entry name" value="Cryptochrome/photolyase FAD-binding domain"/>
    <property type="match status" value="1"/>
</dbReference>
<dbReference type="PaxDb" id="8022-A0A060XL86"/>
<dbReference type="EMBL" id="FR905531">
    <property type="protein sequence ID" value="CDQ80002.1"/>
    <property type="molecule type" value="Genomic_DNA"/>
</dbReference>
<dbReference type="STRING" id="8022.A0A060XL86"/>
<reference evidence="2" key="1">
    <citation type="journal article" date="2014" name="Nat. Commun.">
        <title>The rainbow trout genome provides novel insights into evolution after whole-genome duplication in vertebrates.</title>
        <authorList>
            <person name="Berthelot C."/>
            <person name="Brunet F."/>
            <person name="Chalopin D."/>
            <person name="Juanchich A."/>
            <person name="Bernard M."/>
            <person name="Noel B."/>
            <person name="Bento P."/>
            <person name="Da Silva C."/>
            <person name="Labadie K."/>
            <person name="Alberti A."/>
            <person name="Aury J.M."/>
            <person name="Louis A."/>
            <person name="Dehais P."/>
            <person name="Bardou P."/>
            <person name="Montfort J."/>
            <person name="Klopp C."/>
            <person name="Cabau C."/>
            <person name="Gaspin C."/>
            <person name="Thorgaard G.H."/>
            <person name="Boussaha M."/>
            <person name="Quillet E."/>
            <person name="Guyomard R."/>
            <person name="Galiana D."/>
            <person name="Bobe J."/>
            <person name="Volff J.N."/>
            <person name="Genet C."/>
            <person name="Wincker P."/>
            <person name="Jaillon O."/>
            <person name="Roest Crollius H."/>
            <person name="Guiguen Y."/>
        </authorList>
    </citation>
    <scope>NUCLEOTIDE SEQUENCE [LARGE SCALE GENOMIC DNA]</scope>
</reference>
<reference evidence="2" key="2">
    <citation type="submission" date="2014-03" db="EMBL/GenBank/DDBJ databases">
        <authorList>
            <person name="Genoscope - CEA"/>
        </authorList>
    </citation>
    <scope>NUCLEOTIDE SEQUENCE</scope>
</reference>
<feature type="domain" description="Cryptochrome/DNA photolyase FAD-binding" evidence="1">
    <location>
        <begin position="11"/>
        <end position="60"/>
    </location>
</feature>
<evidence type="ECO:0000313" key="2">
    <source>
        <dbReference type="EMBL" id="CDQ80002.1"/>
    </source>
</evidence>